<name>A0A1H0FYF7_9GAMM</name>
<dbReference type="InterPro" id="IPR002104">
    <property type="entry name" value="Integrase_catalytic"/>
</dbReference>
<keyword evidence="7" id="KW-1185">Reference proteome</keyword>
<dbReference type="Proteomes" id="UP000199677">
    <property type="component" value="Unassembled WGS sequence"/>
</dbReference>
<dbReference type="RefSeq" id="WP_089707059.1">
    <property type="nucleotide sequence ID" value="NZ_FNII01000011.1"/>
</dbReference>
<evidence type="ECO:0000256" key="3">
    <source>
        <dbReference type="ARBA" id="ARBA00023125"/>
    </source>
</evidence>
<evidence type="ECO:0000313" key="7">
    <source>
        <dbReference type="Proteomes" id="UP000199677"/>
    </source>
</evidence>
<dbReference type="PROSITE" id="PS51898">
    <property type="entry name" value="TYR_RECOMBINASE"/>
    <property type="match status" value="1"/>
</dbReference>
<dbReference type="InterPro" id="IPR013762">
    <property type="entry name" value="Integrase-like_cat_sf"/>
</dbReference>
<evidence type="ECO:0000259" key="5">
    <source>
        <dbReference type="PROSITE" id="PS51898"/>
    </source>
</evidence>
<dbReference type="PANTHER" id="PTHR30349:SF41">
    <property type="entry name" value="INTEGRASE_RECOMBINASE PROTEIN MJ0367-RELATED"/>
    <property type="match status" value="1"/>
</dbReference>
<dbReference type="GO" id="GO:0006310">
    <property type="term" value="P:DNA recombination"/>
    <property type="evidence" value="ECO:0007669"/>
    <property type="project" value="UniProtKB-KW"/>
</dbReference>
<dbReference type="Gene3D" id="1.10.443.10">
    <property type="entry name" value="Intergrase catalytic core"/>
    <property type="match status" value="1"/>
</dbReference>
<proteinExistence type="inferred from homology"/>
<dbReference type="InterPro" id="IPR011010">
    <property type="entry name" value="DNA_brk_join_enz"/>
</dbReference>
<dbReference type="Gene3D" id="1.10.150.130">
    <property type="match status" value="1"/>
</dbReference>
<comment type="similarity">
    <text evidence="1">Belongs to the 'phage' integrase family.</text>
</comment>
<dbReference type="SUPFAM" id="SSF56349">
    <property type="entry name" value="DNA breaking-rejoining enzymes"/>
    <property type="match status" value="1"/>
</dbReference>
<reference evidence="7" key="1">
    <citation type="submission" date="2016-10" db="EMBL/GenBank/DDBJ databases">
        <authorList>
            <person name="Varghese N."/>
            <person name="Submissions S."/>
        </authorList>
    </citation>
    <scope>NUCLEOTIDE SEQUENCE [LARGE SCALE GENOMIC DNA]</scope>
    <source>
        <strain evidence="7">CGMCC 1.6494</strain>
    </source>
</reference>
<evidence type="ECO:0000256" key="4">
    <source>
        <dbReference type="ARBA" id="ARBA00023172"/>
    </source>
</evidence>
<dbReference type="OrthoDB" id="9784724at2"/>
<keyword evidence="2" id="KW-0229">DNA integration</keyword>
<dbReference type="InterPro" id="IPR010998">
    <property type="entry name" value="Integrase_recombinase_N"/>
</dbReference>
<organism evidence="6 7">
    <name type="scientific">Vreelandella arcis</name>
    <dbReference type="NCBI Taxonomy" id="416873"/>
    <lineage>
        <taxon>Bacteria</taxon>
        <taxon>Pseudomonadati</taxon>
        <taxon>Pseudomonadota</taxon>
        <taxon>Gammaproteobacteria</taxon>
        <taxon>Oceanospirillales</taxon>
        <taxon>Halomonadaceae</taxon>
        <taxon>Vreelandella</taxon>
    </lineage>
</organism>
<evidence type="ECO:0000256" key="1">
    <source>
        <dbReference type="ARBA" id="ARBA00008857"/>
    </source>
</evidence>
<gene>
    <name evidence="6" type="ORF">SAMN04487951_1112</name>
</gene>
<dbReference type="Pfam" id="PF00589">
    <property type="entry name" value="Phage_integrase"/>
    <property type="match status" value="1"/>
</dbReference>
<evidence type="ECO:0000313" key="6">
    <source>
        <dbReference type="EMBL" id="SDN99594.1"/>
    </source>
</evidence>
<dbReference type="AlphaFoldDB" id="A0A1H0FYF7"/>
<dbReference type="CDD" id="cd01184">
    <property type="entry name" value="INT_C_like_1"/>
    <property type="match status" value="1"/>
</dbReference>
<protein>
    <submittedName>
        <fullName evidence="6">Phage integrase family protein</fullName>
    </submittedName>
</protein>
<dbReference type="PANTHER" id="PTHR30349">
    <property type="entry name" value="PHAGE INTEGRASE-RELATED"/>
    <property type="match status" value="1"/>
</dbReference>
<evidence type="ECO:0000256" key="2">
    <source>
        <dbReference type="ARBA" id="ARBA00022908"/>
    </source>
</evidence>
<dbReference type="GO" id="GO:0015074">
    <property type="term" value="P:DNA integration"/>
    <property type="evidence" value="ECO:0007669"/>
    <property type="project" value="UniProtKB-KW"/>
</dbReference>
<accession>A0A1H0FYF7</accession>
<dbReference type="InterPro" id="IPR050090">
    <property type="entry name" value="Tyrosine_recombinase_XerCD"/>
</dbReference>
<feature type="domain" description="Tyr recombinase" evidence="5">
    <location>
        <begin position="186"/>
        <end position="375"/>
    </location>
</feature>
<sequence>MAYICKDRHGTYYLRIVLNDEQRKVYRKGELRRSLGTKLKREALRRQPEAYLDAMAVLGKVRKPAPTKEPVGLFLSYLLKKYASYQKLTGVLPETIAKKAYSVQLLIRLVKDKPVDAYTKEDARLFRDKAIKLPKKGCKNSTISITTFNNYTSEIISFFNWCEREGYIDDNVFNGIKIKQKQLQSSYRGIFNPEDLKKIFDSIERTPNIRADRYWAPYIAFYTGCRINEACMLSKDDIYIKDDVWCIHIRAGKDYQRLKNAHSERIIPIHSELIKLGFIEYVNSVEDRLFPMLSITKSNSLSAQVSQWFGKLLKKLDIGPKKSFHSFRHTFTNILKQNGVDVSITASILGHSTRTISYDRYGKSLSPKTVIDVIEQIKL</sequence>
<keyword evidence="4" id="KW-0233">DNA recombination</keyword>
<dbReference type="EMBL" id="FNII01000011">
    <property type="protein sequence ID" value="SDN99594.1"/>
    <property type="molecule type" value="Genomic_DNA"/>
</dbReference>
<keyword evidence="3" id="KW-0238">DNA-binding</keyword>
<dbReference type="STRING" id="416873.SAMN04487951_1112"/>
<dbReference type="GO" id="GO:0003677">
    <property type="term" value="F:DNA binding"/>
    <property type="evidence" value="ECO:0007669"/>
    <property type="project" value="UniProtKB-KW"/>
</dbReference>